<accession>A0ABQ0DDH2</accession>
<dbReference type="PANTHER" id="PTHR10807">
    <property type="entry name" value="MYOTUBULARIN-RELATED"/>
    <property type="match status" value="1"/>
</dbReference>
<dbReference type="InterPro" id="IPR029021">
    <property type="entry name" value="Prot-tyrosine_phosphatase-like"/>
</dbReference>
<dbReference type="Pfam" id="PF06602">
    <property type="entry name" value="Myotub-related"/>
    <property type="match status" value="1"/>
</dbReference>
<dbReference type="PANTHER" id="PTHR10807:SF128">
    <property type="entry name" value="PHOSPHATIDYLINOSITOL-3,5-BISPHOSPHATE 3-PHOSPHATASE"/>
    <property type="match status" value="1"/>
</dbReference>
<dbReference type="InterPro" id="IPR030564">
    <property type="entry name" value="Myotubularin"/>
</dbReference>
<evidence type="ECO:0000313" key="3">
    <source>
        <dbReference type="Proteomes" id="UP001628156"/>
    </source>
</evidence>
<name>A0ABQ0DDH2_9EUKA</name>
<keyword evidence="3" id="KW-1185">Reference proteome</keyword>
<sequence length="956" mass="111770">MFATSKNNRKGLRATPHMVNALDHQIPFIKLCQTEYRYHEKTKQFIYTLQNYFSSLEVKYYETLRLENGDNECVELNDEYKIPQEGIIDVIGWIDNNRKNSQVFFIKSECKSLIIQYQSFSTNIIYNHVTRVSDLVQFYFQLLVHIGVIKDIITSRNWMQYGLKLIDQKKRVKILRGSSLIWGMLNEKTILKFERIMKFTDYNIESHSSSEIVDEIEVDYILKSSNENYGVLCCVMIQNTQTFETMIDRNWTCIELKSFIFKLGEINDQSLKLYKRKGLYQLTEMKECDKVSEYIETDNILCIDITQPSKDVFLMSGRISFNEISFKSLIQVNVYLLNETPKYVSCPVVNTFNISLTSTLTIKDIITELCPDQDCCVFIHINGNISYLTIYDTVLVESEITKIGIIKTKNFPFLLSRLKHPKTYKVITSLLPNEQILYIEHNLFITNYQTLIWNNNSFIKIPHCSVCNCVICTINENLDVFSFLLKDFRLIIYEVSPILTPRLLHIYSENKLLFPRDKKEIFVFRTPEVIVSKHFSSSYDILNDFKRMGVIGNPNFMVVVNLSKTQNRNNLYLSFKCETYPSKIILPNGKYDLNSLVNYRAKGRFPVISWVGPMNQCLSRSAQPLPGTFGQIKCESDVSILQSMMELCGKKTFFVYDARPKLNTKATRFQGGGMESQSTYPFCTFENLALDSIKDIKQAFYKMIKTIVFERRDVYDFKTSIENSKWLQSIDQLITYASVIAGKLNSGYSLLIHCRNGWDSTCQLTSLVMMMVDSYYRTIEGFLVLIQREWVEMGHRFPLRTGCGVKWDIDVLPFLTTYYGTFKKVNQNGYRSNLETISDKATSPIFFQFLEAVHHLRKNASTMFQFNEEFLIFIADSLYDGRFTTFFENTIKTEDINPRNNLYEYVLEHMTDFINSNYKESSMTFFPIFDMSEFSVWNEYYFRNASNILRVPQTSK</sequence>
<dbReference type="EMBL" id="BAAFRS010000061">
    <property type="protein sequence ID" value="GAB1220909.1"/>
    <property type="molecule type" value="Genomic_DNA"/>
</dbReference>
<dbReference type="InterPro" id="IPR010569">
    <property type="entry name" value="Myotubularin-like_Pase_dom"/>
</dbReference>
<evidence type="ECO:0000259" key="1">
    <source>
        <dbReference type="PROSITE" id="PS51339"/>
    </source>
</evidence>
<evidence type="ECO:0000313" key="2">
    <source>
        <dbReference type="EMBL" id="GAB1220909.1"/>
    </source>
</evidence>
<dbReference type="PROSITE" id="PS51339">
    <property type="entry name" value="PPASE_MYOTUBULARIN"/>
    <property type="match status" value="1"/>
</dbReference>
<reference evidence="2 3" key="1">
    <citation type="journal article" date="2019" name="PLoS Negl. Trop. Dis.">
        <title>Whole genome sequencing of Entamoeba nuttalli reveals mammalian host-related molecular signatures and a novel octapeptide-repeat surface protein.</title>
        <authorList>
            <person name="Tanaka M."/>
            <person name="Makiuchi T."/>
            <person name="Komiyama T."/>
            <person name="Shiina T."/>
            <person name="Osaki K."/>
            <person name="Tachibana H."/>
        </authorList>
    </citation>
    <scope>NUCLEOTIDE SEQUENCE [LARGE SCALE GENOMIC DNA]</scope>
    <source>
        <strain evidence="2 3">P19-061405</strain>
    </source>
</reference>
<proteinExistence type="predicted"/>
<dbReference type="SUPFAM" id="SSF52799">
    <property type="entry name" value="(Phosphotyrosine protein) phosphatases II"/>
    <property type="match status" value="1"/>
</dbReference>
<comment type="caution">
    <text evidence="2">The sequence shown here is derived from an EMBL/GenBank/DDBJ whole genome shotgun (WGS) entry which is preliminary data.</text>
</comment>
<feature type="domain" description="Myotubularin phosphatase" evidence="1">
    <location>
        <begin position="535"/>
        <end position="941"/>
    </location>
</feature>
<protein>
    <recommendedName>
        <fullName evidence="1">Myotubularin phosphatase domain-containing protein</fullName>
    </recommendedName>
</protein>
<dbReference type="Proteomes" id="UP001628156">
    <property type="component" value="Unassembled WGS sequence"/>
</dbReference>
<gene>
    <name evidence="2" type="ORF">ENUP19_0061G0060</name>
</gene>
<organism evidence="2 3">
    <name type="scientific">Entamoeba nuttalli</name>
    <dbReference type="NCBI Taxonomy" id="412467"/>
    <lineage>
        <taxon>Eukaryota</taxon>
        <taxon>Amoebozoa</taxon>
        <taxon>Evosea</taxon>
        <taxon>Archamoebae</taxon>
        <taxon>Mastigamoebida</taxon>
        <taxon>Entamoebidae</taxon>
        <taxon>Entamoeba</taxon>
    </lineage>
</organism>